<dbReference type="Proteomes" id="UP000012042">
    <property type="component" value="Chromosome"/>
</dbReference>
<gene>
    <name evidence="1" type="ORF">LVISKB_1098</name>
</gene>
<dbReference type="EMBL" id="AP012167">
    <property type="protein sequence ID" value="BAN06733.1"/>
    <property type="molecule type" value="Genomic_DNA"/>
</dbReference>
<proteinExistence type="predicted"/>
<dbReference type="AlphaFoldDB" id="M5AD38"/>
<name>M5AD38_LEVBR</name>
<dbReference type="HOGENOM" id="CLU_3271756_0_0_9"/>
<evidence type="ECO:0000313" key="1">
    <source>
        <dbReference type="EMBL" id="BAN06733.1"/>
    </source>
</evidence>
<protein>
    <submittedName>
        <fullName evidence="1">Uncharacterized protein</fullName>
    </submittedName>
</protein>
<accession>M5AD38</accession>
<organism evidence="1 2">
    <name type="scientific">Levilactobacillus brevis KB290</name>
    <dbReference type="NCBI Taxonomy" id="1001583"/>
    <lineage>
        <taxon>Bacteria</taxon>
        <taxon>Bacillati</taxon>
        <taxon>Bacillota</taxon>
        <taxon>Bacilli</taxon>
        <taxon>Lactobacillales</taxon>
        <taxon>Lactobacillaceae</taxon>
        <taxon>Levilactobacillus</taxon>
    </lineage>
</organism>
<reference evidence="1 2" key="1">
    <citation type="journal article" date="2013" name="PLoS ONE">
        <title>Genomic Analysis by Deep Sequencing of the Probiotic Lactobacillus brevis KB290 Harboring Nine Plasmids Reveals Genomic Stability.</title>
        <authorList>
            <person name="Fukao M."/>
            <person name="Oshima K."/>
            <person name="Morita H."/>
            <person name="Toh H."/>
            <person name="Suda W."/>
            <person name="Kim S.W."/>
            <person name="Suzuki S."/>
            <person name="Yakabe T."/>
            <person name="Hattori M."/>
            <person name="Yajima N."/>
        </authorList>
    </citation>
    <scope>NUCLEOTIDE SEQUENCE [LARGE SCALE GENOMIC DNA]</scope>
    <source>
        <strain evidence="1 2">KB290</strain>
    </source>
</reference>
<dbReference type="KEGG" id="lbk:LVISKB_1098"/>
<sequence>MAVSFTEHVGSLVAISSGWGTYLRDQIGITVNLVPLFGLDA</sequence>
<evidence type="ECO:0000313" key="2">
    <source>
        <dbReference type="Proteomes" id="UP000012042"/>
    </source>
</evidence>